<comment type="cofactor">
    <cofactor evidence="1">
        <name>FAD</name>
        <dbReference type="ChEBI" id="CHEBI:57692"/>
    </cofactor>
</comment>
<dbReference type="SUPFAM" id="SSF55424">
    <property type="entry name" value="FAD/NAD-linked reductases, dimerisation (C-terminal) domain"/>
    <property type="match status" value="1"/>
</dbReference>
<evidence type="ECO:0000256" key="12">
    <source>
        <dbReference type="RuleBase" id="RU003691"/>
    </source>
</evidence>
<evidence type="ECO:0000256" key="10">
    <source>
        <dbReference type="ARBA" id="ARBA00023284"/>
    </source>
</evidence>
<evidence type="ECO:0000256" key="1">
    <source>
        <dbReference type="ARBA" id="ARBA00001974"/>
    </source>
</evidence>
<evidence type="ECO:0000256" key="5">
    <source>
        <dbReference type="ARBA" id="ARBA00022630"/>
    </source>
</evidence>
<evidence type="ECO:0000313" key="17">
    <source>
        <dbReference type="Proteomes" id="UP001438707"/>
    </source>
</evidence>
<dbReference type="FunFam" id="3.50.50.60:FF:000051">
    <property type="entry name" value="Glutathione reductase"/>
    <property type="match status" value="1"/>
</dbReference>
<dbReference type="AlphaFoldDB" id="A0AAW1R118"/>
<name>A0AAW1R118_9CHLO</name>
<keyword evidence="8 12" id="KW-0560">Oxidoreductase</keyword>
<dbReference type="Pfam" id="PF02852">
    <property type="entry name" value="Pyr_redox_dim"/>
    <property type="match status" value="1"/>
</dbReference>
<dbReference type="SUPFAM" id="SSF51905">
    <property type="entry name" value="FAD/NAD(P)-binding domain"/>
    <property type="match status" value="1"/>
</dbReference>
<dbReference type="InterPro" id="IPR004099">
    <property type="entry name" value="Pyr_nucl-diS_OxRdtase_dimer"/>
</dbReference>
<accession>A0AAW1R118</accession>
<dbReference type="Gene3D" id="3.50.50.60">
    <property type="entry name" value="FAD/NAD(P)-binding domain"/>
    <property type="match status" value="2"/>
</dbReference>
<dbReference type="Proteomes" id="UP001438707">
    <property type="component" value="Unassembled WGS sequence"/>
</dbReference>
<evidence type="ECO:0000256" key="9">
    <source>
        <dbReference type="ARBA" id="ARBA00023157"/>
    </source>
</evidence>
<dbReference type="GO" id="GO:0005829">
    <property type="term" value="C:cytosol"/>
    <property type="evidence" value="ECO:0007669"/>
    <property type="project" value="TreeGrafter"/>
</dbReference>
<keyword evidence="6 12" id="KW-0274">FAD</keyword>
<reference evidence="16 17" key="1">
    <citation type="journal article" date="2024" name="Nat. Commun.">
        <title>Phylogenomics reveals the evolutionary origins of lichenization in chlorophyte algae.</title>
        <authorList>
            <person name="Puginier C."/>
            <person name="Libourel C."/>
            <person name="Otte J."/>
            <person name="Skaloud P."/>
            <person name="Haon M."/>
            <person name="Grisel S."/>
            <person name="Petersen M."/>
            <person name="Berrin J.G."/>
            <person name="Delaux P.M."/>
            <person name="Dal Grande F."/>
            <person name="Keller J."/>
        </authorList>
    </citation>
    <scope>NUCLEOTIDE SEQUENCE [LARGE SCALE GENOMIC DNA]</scope>
    <source>
        <strain evidence="16 17">SAG 2145</strain>
    </source>
</reference>
<dbReference type="GO" id="GO:0050660">
    <property type="term" value="F:flavin adenine dinucleotide binding"/>
    <property type="evidence" value="ECO:0007669"/>
    <property type="project" value="InterPro"/>
</dbReference>
<dbReference type="NCBIfam" id="NF004776">
    <property type="entry name" value="PRK06116.1"/>
    <property type="match status" value="1"/>
</dbReference>
<comment type="caution">
    <text evidence="16">The sequence shown here is derived from an EMBL/GenBank/DDBJ whole genome shotgun (WGS) entry which is preliminary data.</text>
</comment>
<dbReference type="EC" id="1.8.1.7" evidence="4"/>
<evidence type="ECO:0000259" key="14">
    <source>
        <dbReference type="Pfam" id="PF02852"/>
    </source>
</evidence>
<dbReference type="InterPro" id="IPR046952">
    <property type="entry name" value="GSHR/TRXR-like"/>
</dbReference>
<sequence>MMEMAGLTLHGLATVTSHRLRSRGALLHSCRATGILQSSLRPFAGFSPCQANPLCSATGLQAAGRSHRPCRLEQATRCQVQVRAASGNGASSHDSGHYDYDLFTIGAGSGGVRASRFAASNYGAKVAICELPFARVSSDKLGGAGGTCVLRGCVPKKLMVIGGEFSDSFRDSMGFGWETLGNGQLPQVAWERFMEKKNKELERLNGVYMKLLDGAGVEYFEGRGKIIDAHTLEVDGKRFTAKNILIAVGARAWRLPIEGTELTMTSDEILDLEKLPRKLAIIGSGYIALEFASIYNNYGSDVHVFFRQELPLRGFDEECRQFMNDQYALRGLNLHPTHSPTKVAKGEDGKLTLWTKDRSGKETVTEGIDHVLMATGRKPNTRNLGLEDAGVDIEESSGAIKVDEYSRTNVPSIWAIGDVTDRIALTPVALMEGMAFAKNAFGGESGAKPDYENVASAVFSSPPLASVGLTEEGALAEYGNIDVFTSSFRPMKATIGGGEGKAFMKLIVASDSDKVIGVHMIGPDCAEIMQGMAVAVKMGVTKQQLDTVVGIHPSSAEEFVTMRSPARQLREKPEPQKTEKEPELAAVPPKPY</sequence>
<feature type="domain" description="FAD/NAD(P)-binding" evidence="15">
    <location>
        <begin position="101"/>
        <end position="433"/>
    </location>
</feature>
<dbReference type="InterPro" id="IPR012999">
    <property type="entry name" value="Pyr_OxRdtase_I_AS"/>
</dbReference>
<organism evidence="16 17">
    <name type="scientific">Apatococcus lobatus</name>
    <dbReference type="NCBI Taxonomy" id="904363"/>
    <lineage>
        <taxon>Eukaryota</taxon>
        <taxon>Viridiplantae</taxon>
        <taxon>Chlorophyta</taxon>
        <taxon>core chlorophytes</taxon>
        <taxon>Trebouxiophyceae</taxon>
        <taxon>Chlorellales</taxon>
        <taxon>Chlorellaceae</taxon>
        <taxon>Apatococcus</taxon>
    </lineage>
</organism>
<protein>
    <recommendedName>
        <fullName evidence="4">glutathione-disulfide reductase</fullName>
        <ecNumber evidence="4">1.8.1.7</ecNumber>
    </recommendedName>
</protein>
<dbReference type="PRINTS" id="PR00411">
    <property type="entry name" value="PNDRDTASEI"/>
</dbReference>
<evidence type="ECO:0000256" key="4">
    <source>
        <dbReference type="ARBA" id="ARBA00012607"/>
    </source>
</evidence>
<feature type="region of interest" description="Disordered" evidence="13">
    <location>
        <begin position="560"/>
        <end position="592"/>
    </location>
</feature>
<keyword evidence="5 12" id="KW-0285">Flavoprotein</keyword>
<dbReference type="InterPro" id="IPR016156">
    <property type="entry name" value="FAD/NAD-linked_Rdtase_dimer_sf"/>
</dbReference>
<dbReference type="GO" id="GO:0006749">
    <property type="term" value="P:glutathione metabolic process"/>
    <property type="evidence" value="ECO:0007669"/>
    <property type="project" value="TreeGrafter"/>
</dbReference>
<keyword evidence="9" id="KW-1015">Disulfide bond</keyword>
<comment type="catalytic activity">
    <reaction evidence="11">
        <text>2 glutathione + NADP(+) = glutathione disulfide + NADPH + H(+)</text>
        <dbReference type="Rhea" id="RHEA:11740"/>
        <dbReference type="ChEBI" id="CHEBI:15378"/>
        <dbReference type="ChEBI" id="CHEBI:57783"/>
        <dbReference type="ChEBI" id="CHEBI:57925"/>
        <dbReference type="ChEBI" id="CHEBI:58297"/>
        <dbReference type="ChEBI" id="CHEBI:58349"/>
        <dbReference type="EC" id="1.8.1.7"/>
    </reaction>
</comment>
<comment type="similarity">
    <text evidence="2 12">Belongs to the class-I pyridine nucleotide-disulfide oxidoreductase family.</text>
</comment>
<feature type="domain" description="Pyridine nucleotide-disulphide oxidoreductase dimerisation" evidence="14">
    <location>
        <begin position="454"/>
        <end position="562"/>
    </location>
</feature>
<evidence type="ECO:0000256" key="11">
    <source>
        <dbReference type="ARBA" id="ARBA00049142"/>
    </source>
</evidence>
<dbReference type="GO" id="GO:0004362">
    <property type="term" value="F:glutathione-disulfide reductase (NADPH) activity"/>
    <property type="evidence" value="ECO:0007669"/>
    <property type="project" value="UniProtKB-EC"/>
</dbReference>
<evidence type="ECO:0000256" key="7">
    <source>
        <dbReference type="ARBA" id="ARBA00022857"/>
    </source>
</evidence>
<dbReference type="GO" id="GO:0034599">
    <property type="term" value="P:cellular response to oxidative stress"/>
    <property type="evidence" value="ECO:0007669"/>
    <property type="project" value="TreeGrafter"/>
</dbReference>
<evidence type="ECO:0000256" key="2">
    <source>
        <dbReference type="ARBA" id="ARBA00007532"/>
    </source>
</evidence>
<dbReference type="PANTHER" id="PTHR42737:SF9">
    <property type="entry name" value="GLUTATHIONE REDUCTASE"/>
    <property type="match status" value="1"/>
</dbReference>
<feature type="compositionally biased region" description="Basic and acidic residues" evidence="13">
    <location>
        <begin position="568"/>
        <end position="583"/>
    </location>
</feature>
<dbReference type="GO" id="GO:0005739">
    <property type="term" value="C:mitochondrion"/>
    <property type="evidence" value="ECO:0007669"/>
    <property type="project" value="TreeGrafter"/>
</dbReference>
<evidence type="ECO:0000256" key="6">
    <source>
        <dbReference type="ARBA" id="ARBA00022827"/>
    </source>
</evidence>
<comment type="subunit">
    <text evidence="3">Homodimer.</text>
</comment>
<gene>
    <name evidence="16" type="ORF">WJX74_009325</name>
</gene>
<dbReference type="PRINTS" id="PR00368">
    <property type="entry name" value="FADPNR"/>
</dbReference>
<evidence type="ECO:0000259" key="15">
    <source>
        <dbReference type="Pfam" id="PF07992"/>
    </source>
</evidence>
<evidence type="ECO:0000256" key="8">
    <source>
        <dbReference type="ARBA" id="ARBA00023002"/>
    </source>
</evidence>
<evidence type="ECO:0000313" key="16">
    <source>
        <dbReference type="EMBL" id="KAK9827539.1"/>
    </source>
</evidence>
<dbReference type="Gene3D" id="3.30.390.30">
    <property type="match status" value="1"/>
</dbReference>
<dbReference type="PROSITE" id="PS00076">
    <property type="entry name" value="PYRIDINE_REDOX_1"/>
    <property type="match status" value="1"/>
</dbReference>
<dbReference type="InterPro" id="IPR023753">
    <property type="entry name" value="FAD/NAD-binding_dom"/>
</dbReference>
<dbReference type="GO" id="GO:0045454">
    <property type="term" value="P:cell redox homeostasis"/>
    <property type="evidence" value="ECO:0007669"/>
    <property type="project" value="InterPro"/>
</dbReference>
<keyword evidence="7" id="KW-0521">NADP</keyword>
<evidence type="ECO:0000256" key="3">
    <source>
        <dbReference type="ARBA" id="ARBA00011738"/>
    </source>
</evidence>
<dbReference type="PANTHER" id="PTHR42737">
    <property type="entry name" value="GLUTATHIONE REDUCTASE"/>
    <property type="match status" value="1"/>
</dbReference>
<keyword evidence="17" id="KW-1185">Reference proteome</keyword>
<evidence type="ECO:0000256" key="13">
    <source>
        <dbReference type="SAM" id="MobiDB-lite"/>
    </source>
</evidence>
<dbReference type="InterPro" id="IPR036188">
    <property type="entry name" value="FAD/NAD-bd_sf"/>
</dbReference>
<proteinExistence type="inferred from homology"/>
<dbReference type="Pfam" id="PF07992">
    <property type="entry name" value="Pyr_redox_2"/>
    <property type="match status" value="1"/>
</dbReference>
<keyword evidence="10 12" id="KW-0676">Redox-active center</keyword>
<dbReference type="EMBL" id="JALJOS010000018">
    <property type="protein sequence ID" value="KAK9827539.1"/>
    <property type="molecule type" value="Genomic_DNA"/>
</dbReference>